<name>A0A8R7QN83_TRIUA</name>
<dbReference type="Proteomes" id="UP000015106">
    <property type="component" value="Chromosome 6"/>
</dbReference>
<dbReference type="EnsemblPlants" id="TuG1812G0600002222.01.T03">
    <property type="protein sequence ID" value="TuG1812G0600002222.01.T03"/>
    <property type="gene ID" value="TuG1812G0600002222.01"/>
</dbReference>
<dbReference type="Gramene" id="TuG1812G0600002222.01.T03">
    <property type="protein sequence ID" value="TuG1812G0600002222.01.T03"/>
    <property type="gene ID" value="TuG1812G0600002222.01"/>
</dbReference>
<reference evidence="1" key="3">
    <citation type="submission" date="2022-06" db="UniProtKB">
        <authorList>
            <consortium name="EnsemblPlants"/>
        </authorList>
    </citation>
    <scope>IDENTIFICATION</scope>
</reference>
<reference evidence="1" key="2">
    <citation type="submission" date="2018-03" db="EMBL/GenBank/DDBJ databases">
        <title>The Triticum urartu genome reveals the dynamic nature of wheat genome evolution.</title>
        <authorList>
            <person name="Ling H."/>
            <person name="Ma B."/>
            <person name="Shi X."/>
            <person name="Liu H."/>
            <person name="Dong L."/>
            <person name="Sun H."/>
            <person name="Cao Y."/>
            <person name="Gao Q."/>
            <person name="Zheng S."/>
            <person name="Li Y."/>
            <person name="Yu Y."/>
            <person name="Du H."/>
            <person name="Qi M."/>
            <person name="Li Y."/>
            <person name="Yu H."/>
            <person name="Cui Y."/>
            <person name="Wang N."/>
            <person name="Chen C."/>
            <person name="Wu H."/>
            <person name="Zhao Y."/>
            <person name="Zhang J."/>
            <person name="Li Y."/>
            <person name="Zhou W."/>
            <person name="Zhang B."/>
            <person name="Hu W."/>
            <person name="Eijk M."/>
            <person name="Tang J."/>
            <person name="Witsenboer H."/>
            <person name="Zhao S."/>
            <person name="Li Z."/>
            <person name="Zhang A."/>
            <person name="Wang D."/>
            <person name="Liang C."/>
        </authorList>
    </citation>
    <scope>NUCLEOTIDE SEQUENCE [LARGE SCALE GENOMIC DNA]</scope>
    <source>
        <strain evidence="1">cv. G1812</strain>
    </source>
</reference>
<accession>A0A8R7QN83</accession>
<organism evidence="1 2">
    <name type="scientific">Triticum urartu</name>
    <name type="common">Red wild einkorn</name>
    <name type="synonym">Crithodium urartu</name>
    <dbReference type="NCBI Taxonomy" id="4572"/>
    <lineage>
        <taxon>Eukaryota</taxon>
        <taxon>Viridiplantae</taxon>
        <taxon>Streptophyta</taxon>
        <taxon>Embryophyta</taxon>
        <taxon>Tracheophyta</taxon>
        <taxon>Spermatophyta</taxon>
        <taxon>Magnoliopsida</taxon>
        <taxon>Liliopsida</taxon>
        <taxon>Poales</taxon>
        <taxon>Poaceae</taxon>
        <taxon>BOP clade</taxon>
        <taxon>Pooideae</taxon>
        <taxon>Triticodae</taxon>
        <taxon>Triticeae</taxon>
        <taxon>Triticinae</taxon>
        <taxon>Triticum</taxon>
    </lineage>
</organism>
<proteinExistence type="predicted"/>
<evidence type="ECO:0000313" key="1">
    <source>
        <dbReference type="EnsemblPlants" id="TuG1812G0600002222.01.T03"/>
    </source>
</evidence>
<evidence type="ECO:0000313" key="2">
    <source>
        <dbReference type="Proteomes" id="UP000015106"/>
    </source>
</evidence>
<dbReference type="AlphaFoldDB" id="A0A8R7QN83"/>
<protein>
    <submittedName>
        <fullName evidence="1">Uncharacterized protein</fullName>
    </submittedName>
</protein>
<sequence>VFRSCISFVAPDKEAFVPIHLLLLSDARSSLFICFFLGAPNPAGHRRPSCLVSPSSVSALSGFRQARRRLGLPSRPASFRVPSSSASSRVRQVHHLECNGPNSARFVPFCLCVTTRSRLFIALVSVPVFARV</sequence>
<keyword evidence="2" id="KW-1185">Reference proteome</keyword>
<reference evidence="2" key="1">
    <citation type="journal article" date="2013" name="Nature">
        <title>Draft genome of the wheat A-genome progenitor Triticum urartu.</title>
        <authorList>
            <person name="Ling H.Q."/>
            <person name="Zhao S."/>
            <person name="Liu D."/>
            <person name="Wang J."/>
            <person name="Sun H."/>
            <person name="Zhang C."/>
            <person name="Fan H."/>
            <person name="Li D."/>
            <person name="Dong L."/>
            <person name="Tao Y."/>
            <person name="Gao C."/>
            <person name="Wu H."/>
            <person name="Li Y."/>
            <person name="Cui Y."/>
            <person name="Guo X."/>
            <person name="Zheng S."/>
            <person name="Wang B."/>
            <person name="Yu K."/>
            <person name="Liang Q."/>
            <person name="Yang W."/>
            <person name="Lou X."/>
            <person name="Chen J."/>
            <person name="Feng M."/>
            <person name="Jian J."/>
            <person name="Zhang X."/>
            <person name="Luo G."/>
            <person name="Jiang Y."/>
            <person name="Liu J."/>
            <person name="Wang Z."/>
            <person name="Sha Y."/>
            <person name="Zhang B."/>
            <person name="Wu H."/>
            <person name="Tang D."/>
            <person name="Shen Q."/>
            <person name="Xue P."/>
            <person name="Zou S."/>
            <person name="Wang X."/>
            <person name="Liu X."/>
            <person name="Wang F."/>
            <person name="Yang Y."/>
            <person name="An X."/>
            <person name="Dong Z."/>
            <person name="Zhang K."/>
            <person name="Zhang X."/>
            <person name="Luo M.C."/>
            <person name="Dvorak J."/>
            <person name="Tong Y."/>
            <person name="Wang J."/>
            <person name="Yang H."/>
            <person name="Li Z."/>
            <person name="Wang D."/>
            <person name="Zhang A."/>
            <person name="Wang J."/>
        </authorList>
    </citation>
    <scope>NUCLEOTIDE SEQUENCE</scope>
    <source>
        <strain evidence="2">cv. G1812</strain>
    </source>
</reference>